<keyword evidence="1" id="KW-0732">Signal</keyword>
<keyword evidence="3" id="KW-1185">Reference proteome</keyword>
<dbReference type="HOGENOM" id="CLU_414844_0_0_6"/>
<dbReference type="EMBL" id="CP007151">
    <property type="protein sequence ID" value="AHI28124.1"/>
    <property type="molecule type" value="Genomic_DNA"/>
</dbReference>
<evidence type="ECO:0000313" key="3">
    <source>
        <dbReference type="Proteomes" id="UP000061489"/>
    </source>
</evidence>
<name>W5YGV7_9GAMM</name>
<reference evidence="2 3" key="1">
    <citation type="journal article" date="2014" name="Genome Announc.">
        <title>Draft Genome Sequences of Marinobacter similis A3d10T and Marinobacter salarius R9SW1T.</title>
        <authorList>
            <person name="Ivanova E.P."/>
            <person name="Ng H.J."/>
            <person name="Webb H.K."/>
            <person name="Feng G."/>
            <person name="Oshima K."/>
            <person name="Hattori M."/>
            <person name="Ohkuma M."/>
            <person name="Sergeev A.F."/>
            <person name="Mikhailov V.V."/>
            <person name="Crawford R.J."/>
            <person name="Sawabe T."/>
        </authorList>
    </citation>
    <scope>NUCLEOTIDE SEQUENCE [LARGE SCALE GENOMIC DNA]</scope>
    <source>
        <strain evidence="2 3">A3d10</strain>
    </source>
</reference>
<gene>
    <name evidence="2" type="ORF">AU14_04320</name>
</gene>
<feature type="signal peptide" evidence="1">
    <location>
        <begin position="1"/>
        <end position="20"/>
    </location>
</feature>
<dbReference type="PROSITE" id="PS51257">
    <property type="entry name" value="PROKAR_LIPOPROTEIN"/>
    <property type="match status" value="1"/>
</dbReference>
<protein>
    <submittedName>
        <fullName evidence="2">Uncharacterized protein</fullName>
    </submittedName>
</protein>
<dbReference type="RefSeq" id="WP_041339147.1">
    <property type="nucleotide sequence ID" value="NZ_CP007151.1"/>
</dbReference>
<evidence type="ECO:0000256" key="1">
    <source>
        <dbReference type="SAM" id="SignalP"/>
    </source>
</evidence>
<evidence type="ECO:0000313" key="2">
    <source>
        <dbReference type="EMBL" id="AHI28124.1"/>
    </source>
</evidence>
<organism evidence="2 3">
    <name type="scientific">Marinobacter similis</name>
    <dbReference type="NCBI Taxonomy" id="1420916"/>
    <lineage>
        <taxon>Bacteria</taxon>
        <taxon>Pseudomonadati</taxon>
        <taxon>Pseudomonadota</taxon>
        <taxon>Gammaproteobacteria</taxon>
        <taxon>Pseudomonadales</taxon>
        <taxon>Marinobacteraceae</taxon>
        <taxon>Marinobacter</taxon>
    </lineage>
</organism>
<accession>W5YGV7</accession>
<feature type="chain" id="PRO_5004875339" evidence="1">
    <location>
        <begin position="21"/>
        <end position="664"/>
    </location>
</feature>
<sequence>MKRNQYLVLAGALSSSLLLAGCGSSSSSGSDSGSGSSQNSEISGTATAPAGAVAYYEPRSAIEIALNFMIPPVAAAITGLDPIGGATVELIRVDDNGDQVGEVLATTSTSITGDYTLTLPEGVNLAGNLVVRITGQNSISLRAQVVEQDVDISPVSEFVLRKFITQGAKLDQLVVNDVVKLEGRVEAFDITLSDSNNLEQAFAALDQQVGDFVENQVAVVAAGEGDSSGIAGNYRSAAFGFGLHDSDQDTVGTYATDLWAGEFSFVDGGNGAVTVTHTSEEYAYGSLSGPALNQSGVYYETGVDNFAESFQATYTANGILSIFGEFEEDIDGDYGWRYPAHTYNLQQVPDTGLFFLITNEAAVRYGTVDTNDDGTKDAVDPQAKQGDEVFRSLEVFSRSPSDFTNSDLTGTFGRVYIGTWIQSDVLEVETEINTLTFHGNGTFDYGAVAGHRIGLESASPSPIYSQTSENATNDITIDISADGDISTVGGQAADGFINDDFNVLAFAESGGTDQQSADVNKTLMVKLPTETPTFTGKTYRLLLNSLTLGDGEELTMNSSQFNTYLTMTSETAGTIDGTFFEVRKSGLGGDITVSTEDVSETQVDVNLGGPEPTTMTISDEEGTATLQGFFNESASLGVFNLRWQAAGPSEPNELGLVVLVKTEG</sequence>
<dbReference type="Proteomes" id="UP000061489">
    <property type="component" value="Chromosome"/>
</dbReference>
<proteinExistence type="predicted"/>
<dbReference type="KEGG" id="msx:AU14_04320"/>
<dbReference type="AlphaFoldDB" id="W5YGV7"/>
<dbReference type="OrthoDB" id="6344911at2"/>